<dbReference type="PANTHER" id="PTHR30562">
    <property type="entry name" value="UVRC/OXIDOREDUCTASE"/>
    <property type="match status" value="1"/>
</dbReference>
<dbReference type="InterPro" id="IPR001943">
    <property type="entry name" value="UVR_dom"/>
</dbReference>
<dbReference type="SUPFAM" id="SSF46600">
    <property type="entry name" value="C-terminal UvrC-binding domain of UvrB"/>
    <property type="match status" value="1"/>
</dbReference>
<protein>
    <recommendedName>
        <fullName evidence="10">Excinuclease ABC subunit C</fullName>
    </recommendedName>
</protein>
<dbReference type="InterPro" id="IPR000305">
    <property type="entry name" value="GIY-YIG_endonuc"/>
</dbReference>
<dbReference type="InterPro" id="IPR001162">
    <property type="entry name" value="UvrC_RNase_H_dom"/>
</dbReference>
<dbReference type="EMBL" id="CP017813">
    <property type="protein sequence ID" value="APJ38648.1"/>
    <property type="molecule type" value="Genomic_DNA"/>
</dbReference>
<dbReference type="Gene3D" id="3.30.420.340">
    <property type="entry name" value="UvrC, RNAse H endonuclease domain"/>
    <property type="match status" value="1"/>
</dbReference>
<evidence type="ECO:0008006" key="10">
    <source>
        <dbReference type="Google" id="ProtNLM"/>
    </source>
</evidence>
<evidence type="ECO:0000313" key="9">
    <source>
        <dbReference type="Proteomes" id="UP000184322"/>
    </source>
</evidence>
<dbReference type="InterPro" id="IPR010994">
    <property type="entry name" value="RuvA_2-like"/>
</dbReference>
<dbReference type="PROSITE" id="PS50165">
    <property type="entry name" value="UVRC"/>
    <property type="match status" value="1"/>
</dbReference>
<keyword evidence="4" id="KW-0267">Excision nuclease</keyword>
<evidence type="ECO:0000313" key="8">
    <source>
        <dbReference type="EMBL" id="APJ38648.1"/>
    </source>
</evidence>
<dbReference type="Proteomes" id="UP000184322">
    <property type="component" value="Chromosome"/>
</dbReference>
<dbReference type="Pfam" id="PF08459">
    <property type="entry name" value="UvrC_RNaseH_dom"/>
    <property type="match status" value="1"/>
</dbReference>
<reference evidence="9" key="1">
    <citation type="submission" date="2016-10" db="EMBL/GenBank/DDBJ databases">
        <authorList>
            <person name="Beylefeld A."/>
            <person name="Abolnik C."/>
        </authorList>
    </citation>
    <scope>NUCLEOTIDE SEQUENCE [LARGE SCALE GENOMIC DNA]</scope>
    <source>
        <strain evidence="9">B359_6</strain>
    </source>
</reference>
<dbReference type="GO" id="GO:0006289">
    <property type="term" value="P:nucleotide-excision repair"/>
    <property type="evidence" value="ECO:0007669"/>
    <property type="project" value="InterPro"/>
</dbReference>
<dbReference type="RefSeq" id="WP_073372652.1">
    <property type="nucleotide sequence ID" value="NZ_CP017813.1"/>
</dbReference>
<dbReference type="InterPro" id="IPR038476">
    <property type="entry name" value="UvrC_RNase_H_dom_sf"/>
</dbReference>
<keyword evidence="1" id="KW-0963">Cytoplasm</keyword>
<dbReference type="InterPro" id="IPR050066">
    <property type="entry name" value="UvrABC_protein_C"/>
</dbReference>
<dbReference type="GO" id="GO:0009380">
    <property type="term" value="C:excinuclease repair complex"/>
    <property type="evidence" value="ECO:0007669"/>
    <property type="project" value="TreeGrafter"/>
</dbReference>
<dbReference type="Pfam" id="PF02151">
    <property type="entry name" value="UVR"/>
    <property type="match status" value="1"/>
</dbReference>
<keyword evidence="5" id="KW-0234">DNA repair</keyword>
<dbReference type="SMART" id="SM00465">
    <property type="entry name" value="GIYc"/>
    <property type="match status" value="1"/>
</dbReference>
<dbReference type="SUPFAM" id="SSF82771">
    <property type="entry name" value="GIY-YIG endonuclease"/>
    <property type="match status" value="1"/>
</dbReference>
<dbReference type="SUPFAM" id="SSF47781">
    <property type="entry name" value="RuvA domain 2-like"/>
    <property type="match status" value="1"/>
</dbReference>
<keyword evidence="2" id="KW-0227">DNA damage</keyword>
<gene>
    <name evidence="8" type="ORF">BLA55_03230</name>
</gene>
<evidence type="ECO:0000256" key="2">
    <source>
        <dbReference type="ARBA" id="ARBA00022763"/>
    </source>
</evidence>
<name>A0A1L4FSS5_9BACT</name>
<dbReference type="InterPro" id="IPR036876">
    <property type="entry name" value="UVR_dom_sf"/>
</dbReference>
<dbReference type="Gene3D" id="3.40.1440.10">
    <property type="entry name" value="GIY-YIG endonuclease"/>
    <property type="match status" value="1"/>
</dbReference>
<dbReference type="KEGG" id="mpul:BLA55_03230"/>
<feature type="domain" description="UvrC family homology region profile" evidence="7">
    <location>
        <begin position="236"/>
        <end position="455"/>
    </location>
</feature>
<dbReference type="AlphaFoldDB" id="A0A1L4FSS5"/>
<dbReference type="OrthoDB" id="9804933at2"/>
<dbReference type="FunFam" id="3.40.1440.10:FF:000001">
    <property type="entry name" value="UvrABC system protein C"/>
    <property type="match status" value="1"/>
</dbReference>
<keyword evidence="3" id="KW-0228">DNA excision</keyword>
<evidence type="ECO:0000256" key="5">
    <source>
        <dbReference type="ARBA" id="ARBA00023204"/>
    </source>
</evidence>
<dbReference type="GO" id="GO:0009381">
    <property type="term" value="F:excinuclease ABC activity"/>
    <property type="evidence" value="ECO:0007669"/>
    <property type="project" value="InterPro"/>
</dbReference>
<evidence type="ECO:0000256" key="4">
    <source>
        <dbReference type="ARBA" id="ARBA00022881"/>
    </source>
</evidence>
<evidence type="ECO:0000256" key="1">
    <source>
        <dbReference type="ARBA" id="ARBA00022490"/>
    </source>
</evidence>
<organism evidence="8 9">
    <name type="scientific">Mycoplasmopsis pullorum</name>
    <dbReference type="NCBI Taxonomy" id="48003"/>
    <lineage>
        <taxon>Bacteria</taxon>
        <taxon>Bacillati</taxon>
        <taxon>Mycoplasmatota</taxon>
        <taxon>Mycoplasmoidales</taxon>
        <taxon>Metamycoplasmataceae</taxon>
        <taxon>Mycoplasmopsis</taxon>
    </lineage>
</organism>
<dbReference type="Pfam" id="PF14520">
    <property type="entry name" value="HHH_5"/>
    <property type="match status" value="1"/>
</dbReference>
<dbReference type="PANTHER" id="PTHR30562:SF1">
    <property type="entry name" value="UVRABC SYSTEM PROTEIN C"/>
    <property type="match status" value="1"/>
</dbReference>
<evidence type="ECO:0000259" key="7">
    <source>
        <dbReference type="PROSITE" id="PS50165"/>
    </source>
</evidence>
<dbReference type="InterPro" id="IPR047296">
    <property type="entry name" value="GIY-YIG_UvrC_Cho"/>
</dbReference>
<feature type="domain" description="GIY-YIG" evidence="6">
    <location>
        <begin position="17"/>
        <end position="95"/>
    </location>
</feature>
<dbReference type="InterPro" id="IPR035901">
    <property type="entry name" value="GIY-YIG_endonuc_sf"/>
</dbReference>
<keyword evidence="9" id="KW-1185">Reference proteome</keyword>
<dbReference type="Pfam" id="PF01541">
    <property type="entry name" value="GIY-YIG"/>
    <property type="match status" value="1"/>
</dbReference>
<sequence length="579" mass="68261">MDQNESLIINKIKQTPDKPGVYLWKNSDGEVIYVGKAKSLRKRMIQYFEGRLNSYKTYDLVKNIDDFDIFITLNEREALILEKNLIEKYHPPYNILLLDDRRYPYIKVSIKDRLTFSFTKNLIKDKQRNDFLYGPFPQGYGAKEIMRMLEREFLYENGLPINNKDIKYWEEKRDEIIEILSFKKNNFLKHLKSKMEFFAQNLNFEIALEYKNVINYFQKLKDAQIVELNSEKNIDVFDCIFKDDKIFISVLFYRYGVLISKDKILLENLTSVNETLETFFEQYYQNKELPDKLLINKEIEELNLELITLKNVTYPKVGQLANLIKVAHEQNLFFIENNQIVKKDNKIAKNLECMKELKKLLNFQNVKNLIVFDNSTFNNTDPVGVAVVYSNGVKNKSLYKKFNHAKDLVGNYRHADVQYMYLSVKKYFQSNSHQESDVIIIDGGIPQLKEAQRALLELGISKFQIFSLVKNDHHLTRAIITNNYQEIKIENNDLFLFLKEIQIEVDRFAKSHFRKRQITSTLAGSLSKIKGIGPAIEKKLLDRFKTYSNIYNASEEELRQVVSGKITSLIIEERKKKLK</sequence>
<dbReference type="PROSITE" id="PS50164">
    <property type="entry name" value="GIY_YIG"/>
    <property type="match status" value="1"/>
</dbReference>
<evidence type="ECO:0000256" key="3">
    <source>
        <dbReference type="ARBA" id="ARBA00022769"/>
    </source>
</evidence>
<dbReference type="STRING" id="48003.BLA55_03230"/>
<dbReference type="Gene3D" id="1.10.150.20">
    <property type="entry name" value="5' to 3' exonuclease, C-terminal subdomain"/>
    <property type="match status" value="1"/>
</dbReference>
<dbReference type="CDD" id="cd10434">
    <property type="entry name" value="GIY-YIG_UvrC_Cho"/>
    <property type="match status" value="1"/>
</dbReference>
<accession>A0A1L4FSS5</accession>
<evidence type="ECO:0000259" key="6">
    <source>
        <dbReference type="PROSITE" id="PS50164"/>
    </source>
</evidence>
<dbReference type="Pfam" id="PF22920">
    <property type="entry name" value="UvrC_RNaseH"/>
    <property type="match status" value="1"/>
</dbReference>
<proteinExistence type="predicted"/>